<name>A0AAD4DAG9_9FUNG</name>
<feature type="compositionally biased region" description="Basic and acidic residues" evidence="1">
    <location>
        <begin position="1"/>
        <end position="17"/>
    </location>
</feature>
<feature type="compositionally biased region" description="Low complexity" evidence="1">
    <location>
        <begin position="24"/>
        <end position="35"/>
    </location>
</feature>
<dbReference type="AlphaFoldDB" id="A0AAD4DAG9"/>
<keyword evidence="3" id="KW-1185">Reference proteome</keyword>
<proteinExistence type="predicted"/>
<protein>
    <submittedName>
        <fullName evidence="2">Uncharacterized protein</fullName>
    </submittedName>
</protein>
<sequence length="118" mass="13674">MWRQEKTRQWQKERIEDAEVGARQSRQQQQEHPQQALGSSGESDVSLNAELLRQLQNLGRLEDVGEMIKKMDLELFRPLPSLYGLSFESCPFQCPEKVLEQAFPNTRRILVGSKLGFQ</sequence>
<reference evidence="2" key="1">
    <citation type="journal article" date="2020" name="Fungal Divers.">
        <title>Resolving the Mortierellaceae phylogeny through synthesis of multi-gene phylogenetics and phylogenomics.</title>
        <authorList>
            <person name="Vandepol N."/>
            <person name="Liber J."/>
            <person name="Desiro A."/>
            <person name="Na H."/>
            <person name="Kennedy M."/>
            <person name="Barry K."/>
            <person name="Grigoriev I.V."/>
            <person name="Miller A.N."/>
            <person name="O'Donnell K."/>
            <person name="Stajich J.E."/>
            <person name="Bonito G."/>
        </authorList>
    </citation>
    <scope>NUCLEOTIDE SEQUENCE</scope>
    <source>
        <strain evidence="2">NRRL 28262</strain>
    </source>
</reference>
<dbReference type="EMBL" id="JAAAIL010000790">
    <property type="protein sequence ID" value="KAG0273163.1"/>
    <property type="molecule type" value="Genomic_DNA"/>
</dbReference>
<organism evidence="2 3">
    <name type="scientific">Linnemannia exigua</name>
    <dbReference type="NCBI Taxonomy" id="604196"/>
    <lineage>
        <taxon>Eukaryota</taxon>
        <taxon>Fungi</taxon>
        <taxon>Fungi incertae sedis</taxon>
        <taxon>Mucoromycota</taxon>
        <taxon>Mortierellomycotina</taxon>
        <taxon>Mortierellomycetes</taxon>
        <taxon>Mortierellales</taxon>
        <taxon>Mortierellaceae</taxon>
        <taxon>Linnemannia</taxon>
    </lineage>
</organism>
<evidence type="ECO:0000313" key="2">
    <source>
        <dbReference type="EMBL" id="KAG0273163.1"/>
    </source>
</evidence>
<evidence type="ECO:0000313" key="3">
    <source>
        <dbReference type="Proteomes" id="UP001194580"/>
    </source>
</evidence>
<dbReference type="Proteomes" id="UP001194580">
    <property type="component" value="Unassembled WGS sequence"/>
</dbReference>
<comment type="caution">
    <text evidence="2">The sequence shown here is derived from an EMBL/GenBank/DDBJ whole genome shotgun (WGS) entry which is preliminary data.</text>
</comment>
<gene>
    <name evidence="2" type="ORF">BGZ95_011019</name>
</gene>
<accession>A0AAD4DAG9</accession>
<feature type="region of interest" description="Disordered" evidence="1">
    <location>
        <begin position="1"/>
        <end position="43"/>
    </location>
</feature>
<evidence type="ECO:0000256" key="1">
    <source>
        <dbReference type="SAM" id="MobiDB-lite"/>
    </source>
</evidence>